<reference evidence="2 3" key="1">
    <citation type="submission" date="2020-05" db="EMBL/GenBank/DDBJ databases">
        <title>Identification and distribution of gene clusters putatively required for synthesis of sphingolipid metabolism inhibitors in phylogenetically diverse species of the filamentous fungus Fusarium.</title>
        <authorList>
            <person name="Kim H.-S."/>
            <person name="Busman M."/>
            <person name="Brown D.W."/>
            <person name="Divon H."/>
            <person name="Uhlig S."/>
            <person name="Proctor R.H."/>
        </authorList>
    </citation>
    <scope>NUCLEOTIDE SEQUENCE [LARGE SCALE GENOMIC DNA]</scope>
    <source>
        <strain evidence="2 3">NRRL 20693</strain>
    </source>
</reference>
<dbReference type="AlphaFoldDB" id="A0A8H5WF82"/>
<sequence length="357" mass="40703">MSVIVKSEDIGEQLSLDTPTPNKKRPRDTDKLATRISIKRPPALPTLEPYRNNAEFSKLWGNRRNELEKFAKTIKGPVRKEQTLRSNILLRIINHFQVPWEDVSFDEGSLELCWPGKFYHMRVLAKQGVMARLEKMEMPEHPDKRPRLQVNDFGIESPPRTGSTDGLTSHSEDTSNWTDAMEPPMATNIRQLLDEVKAKSSVWNDLELHIRSPSPCLGEARKHLQNVSNRLIYRMDKILAANNNNNNNFSGELEDVIRLMLLASGILRMHEVDLVDYTDDWEAILKMFHKIEPTASPALGAIKHNEQLDIEYIGPMLAPAITELKNSACITKQRALYTNIRTLLHGDMKASGHWVDG</sequence>
<name>A0A8H5WF82_FUSHE</name>
<feature type="region of interest" description="Disordered" evidence="1">
    <location>
        <begin position="1"/>
        <end position="30"/>
    </location>
</feature>
<feature type="region of interest" description="Disordered" evidence="1">
    <location>
        <begin position="138"/>
        <end position="182"/>
    </location>
</feature>
<keyword evidence="3" id="KW-1185">Reference proteome</keyword>
<proteinExistence type="predicted"/>
<comment type="caution">
    <text evidence="2">The sequence shown here is derived from an EMBL/GenBank/DDBJ whole genome shotgun (WGS) entry which is preliminary data.</text>
</comment>
<feature type="compositionally biased region" description="Polar residues" evidence="1">
    <location>
        <begin position="160"/>
        <end position="178"/>
    </location>
</feature>
<gene>
    <name evidence="2" type="ORF">FHETE_10222</name>
</gene>
<protein>
    <submittedName>
        <fullName evidence="2">Uncharacterized protein</fullName>
    </submittedName>
</protein>
<dbReference type="EMBL" id="JAAGWQ010000268">
    <property type="protein sequence ID" value="KAF5657796.1"/>
    <property type="molecule type" value="Genomic_DNA"/>
</dbReference>
<dbReference type="OrthoDB" id="5048484at2759"/>
<organism evidence="2 3">
    <name type="scientific">Fusarium heterosporum</name>
    <dbReference type="NCBI Taxonomy" id="42747"/>
    <lineage>
        <taxon>Eukaryota</taxon>
        <taxon>Fungi</taxon>
        <taxon>Dikarya</taxon>
        <taxon>Ascomycota</taxon>
        <taxon>Pezizomycotina</taxon>
        <taxon>Sordariomycetes</taxon>
        <taxon>Hypocreomycetidae</taxon>
        <taxon>Hypocreales</taxon>
        <taxon>Nectriaceae</taxon>
        <taxon>Fusarium</taxon>
        <taxon>Fusarium heterosporum species complex</taxon>
    </lineage>
</organism>
<evidence type="ECO:0000313" key="3">
    <source>
        <dbReference type="Proteomes" id="UP000567885"/>
    </source>
</evidence>
<dbReference type="Proteomes" id="UP000567885">
    <property type="component" value="Unassembled WGS sequence"/>
</dbReference>
<evidence type="ECO:0000256" key="1">
    <source>
        <dbReference type="SAM" id="MobiDB-lite"/>
    </source>
</evidence>
<evidence type="ECO:0000313" key="2">
    <source>
        <dbReference type="EMBL" id="KAF5657796.1"/>
    </source>
</evidence>
<accession>A0A8H5WF82</accession>